<evidence type="ECO:0000313" key="3">
    <source>
        <dbReference type="Proteomes" id="UP001183226"/>
    </source>
</evidence>
<comment type="caution">
    <text evidence="2">The sequence shown here is derived from an EMBL/GenBank/DDBJ whole genome shotgun (WGS) entry which is preliminary data.</text>
</comment>
<dbReference type="EMBL" id="JAVREK010000011">
    <property type="protein sequence ID" value="MDT0302944.1"/>
    <property type="molecule type" value="Genomic_DNA"/>
</dbReference>
<evidence type="ECO:0000256" key="1">
    <source>
        <dbReference type="SAM" id="MobiDB-lite"/>
    </source>
</evidence>
<dbReference type="Proteomes" id="UP001183226">
    <property type="component" value="Unassembled WGS sequence"/>
</dbReference>
<keyword evidence="3" id="KW-1185">Reference proteome</keyword>
<evidence type="ECO:0000313" key="2">
    <source>
        <dbReference type="EMBL" id="MDT0302944.1"/>
    </source>
</evidence>
<name>A0ABU2KUH5_9ACTN</name>
<accession>A0ABU2KUH5</accession>
<feature type="region of interest" description="Disordered" evidence="1">
    <location>
        <begin position="1"/>
        <end position="44"/>
    </location>
</feature>
<sequence length="44" mass="4744">MDTSDAYEHGLSDGQWGGQSLYPESLPPEQRAAYESGLTDGAQK</sequence>
<feature type="compositionally biased region" description="Basic and acidic residues" evidence="1">
    <location>
        <begin position="1"/>
        <end position="11"/>
    </location>
</feature>
<reference evidence="3" key="1">
    <citation type="submission" date="2023-07" db="EMBL/GenBank/DDBJ databases">
        <title>30 novel species of actinomycetes from the DSMZ collection.</title>
        <authorList>
            <person name="Nouioui I."/>
        </authorList>
    </citation>
    <scope>NUCLEOTIDE SEQUENCE [LARGE SCALE GENOMIC DNA]</scope>
    <source>
        <strain evidence="3">DSM 45055</strain>
    </source>
</reference>
<gene>
    <name evidence="2" type="ORF">RM446_12545</name>
</gene>
<organism evidence="2 3">
    <name type="scientific">Streptomonospora wellingtoniae</name>
    <dbReference type="NCBI Taxonomy" id="3075544"/>
    <lineage>
        <taxon>Bacteria</taxon>
        <taxon>Bacillati</taxon>
        <taxon>Actinomycetota</taxon>
        <taxon>Actinomycetes</taxon>
        <taxon>Streptosporangiales</taxon>
        <taxon>Nocardiopsidaceae</taxon>
        <taxon>Streptomonospora</taxon>
    </lineage>
</organism>
<dbReference type="RefSeq" id="WP_311545429.1">
    <property type="nucleotide sequence ID" value="NZ_JAVREK010000011.1"/>
</dbReference>
<proteinExistence type="predicted"/>
<protein>
    <submittedName>
        <fullName evidence="2">Uncharacterized protein</fullName>
    </submittedName>
</protein>